<keyword evidence="5" id="KW-1003">Cell membrane</keyword>
<keyword evidence="7" id="KW-0375">Hydrogen ion transport</keyword>
<keyword evidence="16" id="KW-1185">Reference proteome</keyword>
<feature type="transmembrane region" description="Helical" evidence="13">
    <location>
        <begin position="135"/>
        <end position="152"/>
    </location>
</feature>
<dbReference type="Pfam" id="PF07690">
    <property type="entry name" value="MFS_1"/>
    <property type="match status" value="1"/>
</dbReference>
<proteinExistence type="inferred from homology"/>
<evidence type="ECO:0000256" key="10">
    <source>
        <dbReference type="ARBA" id="ARBA00023136"/>
    </source>
</evidence>
<evidence type="ECO:0000256" key="9">
    <source>
        <dbReference type="ARBA" id="ARBA00023065"/>
    </source>
</evidence>
<gene>
    <name evidence="15" type="ORF">Uis1B_0648</name>
</gene>
<dbReference type="GO" id="GO:0015297">
    <property type="term" value="F:antiporter activity"/>
    <property type="evidence" value="ECO:0007669"/>
    <property type="project" value="UniProtKB-KW"/>
</dbReference>
<evidence type="ECO:0000259" key="14">
    <source>
        <dbReference type="PROSITE" id="PS50850"/>
    </source>
</evidence>
<evidence type="ECO:0000256" key="2">
    <source>
        <dbReference type="ARBA" id="ARBA00004651"/>
    </source>
</evidence>
<feature type="transmembrane region" description="Helical" evidence="13">
    <location>
        <begin position="101"/>
        <end position="129"/>
    </location>
</feature>
<evidence type="ECO:0000256" key="8">
    <source>
        <dbReference type="ARBA" id="ARBA00022989"/>
    </source>
</evidence>
<evidence type="ECO:0000256" key="6">
    <source>
        <dbReference type="ARBA" id="ARBA00022692"/>
    </source>
</evidence>
<dbReference type="EMBL" id="NMWU01000009">
    <property type="protein sequence ID" value="PLS31513.1"/>
    <property type="molecule type" value="Genomic_DNA"/>
</dbReference>
<accession>A0A2N5JBC5</accession>
<feature type="transmembrane region" description="Helical" evidence="13">
    <location>
        <begin position="217"/>
        <end position="236"/>
    </location>
</feature>
<evidence type="ECO:0000313" key="15">
    <source>
        <dbReference type="EMBL" id="PLS31513.1"/>
    </source>
</evidence>
<dbReference type="PRINTS" id="PR01036">
    <property type="entry name" value="TCRTETB"/>
</dbReference>
<feature type="transmembrane region" description="Helical" evidence="13">
    <location>
        <begin position="242"/>
        <end position="259"/>
    </location>
</feature>
<comment type="caution">
    <text evidence="15">The sequence shown here is derived from an EMBL/GenBank/DDBJ whole genome shotgun (WGS) entry which is preliminary data.</text>
</comment>
<dbReference type="SUPFAM" id="SSF103473">
    <property type="entry name" value="MFS general substrate transporter"/>
    <property type="match status" value="1"/>
</dbReference>
<evidence type="ECO:0000256" key="12">
    <source>
        <dbReference type="ARBA" id="ARBA00040630"/>
    </source>
</evidence>
<comment type="similarity">
    <text evidence="3">Belongs to the major facilitator superfamily. TCR/Tet family.</text>
</comment>
<comment type="subcellular location">
    <subcellularLocation>
        <location evidence="2">Cell membrane</location>
        <topology evidence="2">Multi-pass membrane protein</topology>
    </subcellularLocation>
</comment>
<dbReference type="Gene3D" id="1.20.1250.20">
    <property type="entry name" value="MFS general substrate transporter like domains"/>
    <property type="match status" value="2"/>
</dbReference>
<keyword evidence="6 13" id="KW-0812">Transmembrane</keyword>
<dbReference type="GO" id="GO:0005886">
    <property type="term" value="C:plasma membrane"/>
    <property type="evidence" value="ECO:0007669"/>
    <property type="project" value="UniProtKB-SubCell"/>
</dbReference>
<feature type="transmembrane region" description="Helical" evidence="13">
    <location>
        <begin position="36"/>
        <end position="58"/>
    </location>
</feature>
<dbReference type="AlphaFoldDB" id="A0A2N5JBC5"/>
<reference evidence="15 16" key="1">
    <citation type="submission" date="2017-07" db="EMBL/GenBank/DDBJ databases">
        <title>Bifidobacterium novel species.</title>
        <authorList>
            <person name="Lugli G.A."/>
            <person name="Milani C."/>
            <person name="Duranti S."/>
            <person name="Mangifesta M."/>
        </authorList>
    </citation>
    <scope>NUCLEOTIDE SEQUENCE [LARGE SCALE GENOMIC DNA]</scope>
    <source>
        <strain evidence="16">Uis1B</strain>
    </source>
</reference>
<feature type="transmembrane region" description="Helical" evidence="13">
    <location>
        <begin position="280"/>
        <end position="301"/>
    </location>
</feature>
<dbReference type="PROSITE" id="PS50850">
    <property type="entry name" value="MFS"/>
    <property type="match status" value="1"/>
</dbReference>
<feature type="transmembrane region" description="Helical" evidence="13">
    <location>
        <begin position="344"/>
        <end position="366"/>
    </location>
</feature>
<dbReference type="InterPro" id="IPR011701">
    <property type="entry name" value="MFS"/>
</dbReference>
<keyword evidence="9" id="KW-0406">Ion transport</keyword>
<name>A0A2N5JBC5_9BIFI</name>
<feature type="transmembrane region" description="Helical" evidence="13">
    <location>
        <begin position="159"/>
        <end position="182"/>
    </location>
</feature>
<feature type="transmembrane region" description="Helical" evidence="13">
    <location>
        <begin position="70"/>
        <end position="89"/>
    </location>
</feature>
<dbReference type="InterPro" id="IPR020846">
    <property type="entry name" value="MFS_dom"/>
</dbReference>
<feature type="transmembrane region" description="Helical" evidence="13">
    <location>
        <begin position="188"/>
        <end position="205"/>
    </location>
</feature>
<protein>
    <recommendedName>
        <fullName evidence="12">Tetracycline resistance protein</fullName>
    </recommendedName>
</protein>
<dbReference type="PANTHER" id="PTHR23501">
    <property type="entry name" value="MAJOR FACILITATOR SUPERFAMILY"/>
    <property type="match status" value="1"/>
</dbReference>
<dbReference type="GO" id="GO:0046677">
    <property type="term" value="P:response to antibiotic"/>
    <property type="evidence" value="ECO:0007669"/>
    <property type="project" value="UniProtKB-KW"/>
</dbReference>
<keyword evidence="11" id="KW-0046">Antibiotic resistance</keyword>
<dbReference type="RefSeq" id="WP_101615562.1">
    <property type="nucleotide sequence ID" value="NZ_NMWU01000009.1"/>
</dbReference>
<evidence type="ECO:0000256" key="5">
    <source>
        <dbReference type="ARBA" id="ARBA00022475"/>
    </source>
</evidence>
<evidence type="ECO:0000256" key="4">
    <source>
        <dbReference type="ARBA" id="ARBA00022449"/>
    </source>
</evidence>
<dbReference type="OrthoDB" id="3247348at2"/>
<sequence length="486" mass="51134">MSNRPSSATTGIKATGTTATIPATSTDVIADKAHRALFPLLFVYLLGVLCLQAFNLVFEHIGTDLGAVSEASLITAIPGVVLGIACFIYGSLCDFVSLKKLTFVGMVLLWIGCAFGFLFHGSLILVIVARCVQTVGFQAAGSVYLVIVARYLKPETKLLYFGLFTAVFQLSTALGVLCGGIFSAIDWSWLFLIPALSILVVPPLIKDLPNVAGKGTSIDAIGFALFGAGALFLTLFFSNLMWPLIAASLLSFVCFAAYIGKARNPFVTPAFFRNTRWIKAVLLIVIFYSLNFSVTPLFNAAGSMIYGMSATQVSLLLLPALILATVTGTLSGRIVGILGRFRSILTAGTLMGLGLLASGLYLYLAAGSSSSWPLAVTISVYYIGMAMTYSPVVDTVLATLPPEQSGRGVGMNDLAMQGSGAIGIAIFGSSLSASAVTQTATQSIPAANAHFGTLLFIYTAVMVFGVAWLVIHRTSIYRGASDSSSA</sequence>
<feature type="domain" description="Major facilitator superfamily (MFS) profile" evidence="14">
    <location>
        <begin position="36"/>
        <end position="477"/>
    </location>
</feature>
<organism evidence="15 16">
    <name type="scientific">Bifidobacterium margollesii</name>
    <dbReference type="NCBI Taxonomy" id="2020964"/>
    <lineage>
        <taxon>Bacteria</taxon>
        <taxon>Bacillati</taxon>
        <taxon>Actinomycetota</taxon>
        <taxon>Actinomycetes</taxon>
        <taxon>Bifidobacteriales</taxon>
        <taxon>Bifidobacteriaceae</taxon>
        <taxon>Bifidobacterium</taxon>
    </lineage>
</organism>
<dbReference type="InterPro" id="IPR036259">
    <property type="entry name" value="MFS_trans_sf"/>
</dbReference>
<evidence type="ECO:0000256" key="7">
    <source>
        <dbReference type="ARBA" id="ARBA00022781"/>
    </source>
</evidence>
<keyword evidence="8 13" id="KW-1133">Transmembrane helix</keyword>
<evidence type="ECO:0000256" key="13">
    <source>
        <dbReference type="SAM" id="Phobius"/>
    </source>
</evidence>
<keyword evidence="4" id="KW-0050">Antiport</keyword>
<dbReference type="Proteomes" id="UP000235050">
    <property type="component" value="Unassembled WGS sequence"/>
</dbReference>
<feature type="transmembrane region" description="Helical" evidence="13">
    <location>
        <begin position="313"/>
        <end position="332"/>
    </location>
</feature>
<dbReference type="GO" id="GO:1902600">
    <property type="term" value="P:proton transmembrane transport"/>
    <property type="evidence" value="ECO:0007669"/>
    <property type="project" value="UniProtKB-KW"/>
</dbReference>
<feature type="transmembrane region" description="Helical" evidence="13">
    <location>
        <begin position="372"/>
        <end position="393"/>
    </location>
</feature>
<feature type="transmembrane region" description="Helical" evidence="13">
    <location>
        <begin position="449"/>
        <end position="471"/>
    </location>
</feature>
<feature type="transmembrane region" description="Helical" evidence="13">
    <location>
        <begin position="414"/>
        <end position="437"/>
    </location>
</feature>
<dbReference type="PANTHER" id="PTHR23501:SF188">
    <property type="entry name" value="TETRACYCLINE RESISTANCE PROTEIN"/>
    <property type="match status" value="1"/>
</dbReference>
<keyword evidence="4" id="KW-0813">Transport</keyword>
<evidence type="ECO:0000256" key="11">
    <source>
        <dbReference type="ARBA" id="ARBA00023251"/>
    </source>
</evidence>
<comment type="function">
    <text evidence="1">Resistance to tetracycline by an active tetracycline efflux. This is an energy-dependent process that decreases the accumulation of the antibiotic in whole cells. This protein functions as a metal-tetracycline/H(+) antiporter.</text>
</comment>
<keyword evidence="10 13" id="KW-0472">Membrane</keyword>
<evidence type="ECO:0000256" key="3">
    <source>
        <dbReference type="ARBA" id="ARBA00007520"/>
    </source>
</evidence>
<evidence type="ECO:0000256" key="1">
    <source>
        <dbReference type="ARBA" id="ARBA00003279"/>
    </source>
</evidence>
<evidence type="ECO:0000313" key="16">
    <source>
        <dbReference type="Proteomes" id="UP000235050"/>
    </source>
</evidence>